<evidence type="ECO:0000313" key="1">
    <source>
        <dbReference type="EMBL" id="CAD8066176.1"/>
    </source>
</evidence>
<accession>A0A8S1LNQ8</accession>
<dbReference type="OMA" id="QNICGWK"/>
<dbReference type="PANTHER" id="PTHR33706:SF1">
    <property type="entry name" value="TPR REPEAT PROTEIN"/>
    <property type="match status" value="1"/>
</dbReference>
<dbReference type="AlphaFoldDB" id="A0A8S1LNQ8"/>
<protein>
    <submittedName>
        <fullName evidence="1">Uncharacterized protein</fullName>
    </submittedName>
</protein>
<proteinExistence type="predicted"/>
<sequence>MQKFNIIQNGVQSHHQNICGWKLQSTTFQISSINNESLVYIKNDRIFQAEQMTHQLKQNDVVTNLELVKHLTSKGQYDQQNNKRKGKWKFFWKQQRIDAGGLYNDDGLKVGKWIELFENFWEKAKIFYEGEYQDGKKIGQWNSIYLEKIIGGGYFNDDGLKTGKWIELHPNFYELSEMFYVGEYQLGKRIGFWNLINKKKQIGGGVYNENGLKDGKWIEPHEHFFNFCQVIFVGQYQNGRKCGKWETLHQQLGNINYIVIGGGVYDDFDVKNGMWKELHANFQDFSVVINEGLYQHGQKIGNWNTLYRKYGDEEFQTIGSGYYDEDGQKNGIWKEVDVNFWDECIVFHTGQYHKGKKLYKWDTFNQNQLIGGGQYNIEGKKQGKWIDIDENYSTSRSILYEGEYKNGRKVGTWSILKYICKEITLIIGSGTYDDGEMKNGKWHELLDNYRENCQAIQIGSYMNGKIYGNWNYIYKHNNSLNFHKIGGGQYDNNGKRDGVWLELYENFSENCQVILVGEYQNGYKQGRWNSFFRGCNEYTYKTLGGGIYQEDGFKNGKWIEIHENFSNYWQQIIDVEYQNGIKQKII</sequence>
<organism evidence="1 2">
    <name type="scientific">Paramecium primaurelia</name>
    <dbReference type="NCBI Taxonomy" id="5886"/>
    <lineage>
        <taxon>Eukaryota</taxon>
        <taxon>Sar</taxon>
        <taxon>Alveolata</taxon>
        <taxon>Ciliophora</taxon>
        <taxon>Intramacronucleata</taxon>
        <taxon>Oligohymenophorea</taxon>
        <taxon>Peniculida</taxon>
        <taxon>Parameciidae</taxon>
        <taxon>Paramecium</taxon>
    </lineage>
</organism>
<gene>
    <name evidence="1" type="ORF">PPRIM_AZ9-3.1.T0380307</name>
</gene>
<reference evidence="1" key="1">
    <citation type="submission" date="2021-01" db="EMBL/GenBank/DDBJ databases">
        <authorList>
            <consortium name="Genoscope - CEA"/>
            <person name="William W."/>
        </authorList>
    </citation>
    <scope>NUCLEOTIDE SEQUENCE</scope>
</reference>
<dbReference type="EMBL" id="CAJJDM010000037">
    <property type="protein sequence ID" value="CAD8066176.1"/>
    <property type="molecule type" value="Genomic_DNA"/>
</dbReference>
<comment type="caution">
    <text evidence="1">The sequence shown here is derived from an EMBL/GenBank/DDBJ whole genome shotgun (WGS) entry which is preliminary data.</text>
</comment>
<evidence type="ECO:0000313" key="2">
    <source>
        <dbReference type="Proteomes" id="UP000688137"/>
    </source>
</evidence>
<dbReference type="PANTHER" id="PTHR33706">
    <property type="entry name" value="MORN VARIANT REPEAT PROTEIN"/>
    <property type="match status" value="1"/>
</dbReference>
<dbReference type="Proteomes" id="UP000688137">
    <property type="component" value="Unassembled WGS sequence"/>
</dbReference>
<keyword evidence="2" id="KW-1185">Reference proteome</keyword>
<name>A0A8S1LNQ8_PARPR</name>